<sequence>MKLRTEVKQRLVVFLTCSIAFIFICITIGGNVWLKSENGRSYNGLWKYCYNSKCISYRKTDQLLKASQALCILGCILALVAVLLSIIELIIDRMFLYLISATTFLSFAFMLSGVAVFTHYAQDEKLDYLTYGWTYVIAWFGVVLSLLAFILALIVERISLLEDERPHGGLTFGWKPVAQDSYVIGLHQAH</sequence>
<keyword evidence="2 5" id="KW-0812">Transmembrane</keyword>
<dbReference type="AlphaFoldDB" id="A0A7M5X2H5"/>
<keyword evidence="7" id="KW-1185">Reference proteome</keyword>
<dbReference type="Proteomes" id="UP000594262">
    <property type="component" value="Unplaced"/>
</dbReference>
<reference evidence="6" key="1">
    <citation type="submission" date="2021-01" db="UniProtKB">
        <authorList>
            <consortium name="EnsemblMetazoa"/>
        </authorList>
    </citation>
    <scope>IDENTIFICATION</scope>
</reference>
<evidence type="ECO:0000256" key="3">
    <source>
        <dbReference type="ARBA" id="ARBA00022989"/>
    </source>
</evidence>
<dbReference type="PANTHER" id="PTHR10671">
    <property type="entry name" value="EPITHELIAL MEMBRANE PROTEIN-RELATED"/>
    <property type="match status" value="1"/>
</dbReference>
<protein>
    <submittedName>
        <fullName evidence="6">Uncharacterized protein</fullName>
    </submittedName>
</protein>
<comment type="subcellular location">
    <subcellularLocation>
        <location evidence="1">Membrane</location>
        <topology evidence="1">Multi-pass membrane protein</topology>
    </subcellularLocation>
</comment>
<dbReference type="PANTHER" id="PTHR10671:SF108">
    <property type="entry name" value="CLAUDIN FAMILY PROTEIN-RELATED"/>
    <property type="match status" value="1"/>
</dbReference>
<evidence type="ECO:0000313" key="7">
    <source>
        <dbReference type="Proteomes" id="UP000594262"/>
    </source>
</evidence>
<feature type="transmembrane region" description="Helical" evidence="5">
    <location>
        <begin position="133"/>
        <end position="155"/>
    </location>
</feature>
<dbReference type="InterPro" id="IPR050579">
    <property type="entry name" value="PMP-22/EMP/MP20-like"/>
</dbReference>
<feature type="transmembrane region" description="Helical" evidence="5">
    <location>
        <begin position="12"/>
        <end position="34"/>
    </location>
</feature>
<name>A0A7M5X2H5_9CNID</name>
<feature type="transmembrane region" description="Helical" evidence="5">
    <location>
        <begin position="66"/>
        <end position="87"/>
    </location>
</feature>
<dbReference type="EnsemblMetazoa" id="CLYHEMT016928.1">
    <property type="protein sequence ID" value="CLYHEMP016928.1"/>
    <property type="gene ID" value="CLYHEMG016928"/>
</dbReference>
<dbReference type="OrthoDB" id="8678517at2759"/>
<accession>A0A7M5X2H5</accession>
<organism evidence="6 7">
    <name type="scientific">Clytia hemisphaerica</name>
    <dbReference type="NCBI Taxonomy" id="252671"/>
    <lineage>
        <taxon>Eukaryota</taxon>
        <taxon>Metazoa</taxon>
        <taxon>Cnidaria</taxon>
        <taxon>Hydrozoa</taxon>
        <taxon>Hydroidolina</taxon>
        <taxon>Leptothecata</taxon>
        <taxon>Obeliida</taxon>
        <taxon>Clytiidae</taxon>
        <taxon>Clytia</taxon>
    </lineage>
</organism>
<dbReference type="GeneID" id="136798818"/>
<proteinExistence type="predicted"/>
<evidence type="ECO:0000256" key="1">
    <source>
        <dbReference type="ARBA" id="ARBA00004141"/>
    </source>
</evidence>
<keyword evidence="3 5" id="KW-1133">Transmembrane helix</keyword>
<dbReference type="GO" id="GO:0005886">
    <property type="term" value="C:plasma membrane"/>
    <property type="evidence" value="ECO:0007669"/>
    <property type="project" value="TreeGrafter"/>
</dbReference>
<feature type="transmembrane region" description="Helical" evidence="5">
    <location>
        <begin position="94"/>
        <end position="121"/>
    </location>
</feature>
<dbReference type="RefSeq" id="XP_066911594.1">
    <property type="nucleotide sequence ID" value="XM_067055493.1"/>
</dbReference>
<dbReference type="Gene3D" id="1.20.140.150">
    <property type="match status" value="1"/>
</dbReference>
<dbReference type="InterPro" id="IPR004031">
    <property type="entry name" value="PMP22/EMP/MP20/Claudin"/>
</dbReference>
<evidence type="ECO:0000313" key="6">
    <source>
        <dbReference type="EnsemblMetazoa" id="CLYHEMP016928.1"/>
    </source>
</evidence>
<keyword evidence="4 5" id="KW-0472">Membrane</keyword>
<evidence type="ECO:0000256" key="4">
    <source>
        <dbReference type="ARBA" id="ARBA00023136"/>
    </source>
</evidence>
<evidence type="ECO:0000256" key="5">
    <source>
        <dbReference type="SAM" id="Phobius"/>
    </source>
</evidence>
<evidence type="ECO:0000256" key="2">
    <source>
        <dbReference type="ARBA" id="ARBA00022692"/>
    </source>
</evidence>
<dbReference type="Pfam" id="PF00822">
    <property type="entry name" value="PMP22_Claudin"/>
    <property type="match status" value="1"/>
</dbReference>